<evidence type="ECO:0000256" key="1">
    <source>
        <dbReference type="SAM" id="MobiDB-lite"/>
    </source>
</evidence>
<dbReference type="Proteomes" id="UP000294114">
    <property type="component" value="Unassembled WGS sequence"/>
</dbReference>
<organism evidence="2 3">
    <name type="scientific">Micromonospora kangleipakensis</name>
    <dbReference type="NCBI Taxonomy" id="1077942"/>
    <lineage>
        <taxon>Bacteria</taxon>
        <taxon>Bacillati</taxon>
        <taxon>Actinomycetota</taxon>
        <taxon>Actinomycetes</taxon>
        <taxon>Micromonosporales</taxon>
        <taxon>Micromonosporaceae</taxon>
        <taxon>Micromonospora</taxon>
    </lineage>
</organism>
<evidence type="ECO:0000313" key="2">
    <source>
        <dbReference type="EMBL" id="RZU72009.1"/>
    </source>
</evidence>
<sequence length="44" mass="5008">MITLNRGCRHPRAKDEPVVTGGFLSARRVRDGRDPDTPWSERNS</sequence>
<reference evidence="2 3" key="1">
    <citation type="submission" date="2019-02" db="EMBL/GenBank/DDBJ databases">
        <title>Sequencing the genomes of 1000 actinobacteria strains.</title>
        <authorList>
            <person name="Klenk H.-P."/>
        </authorList>
    </citation>
    <scope>NUCLEOTIDE SEQUENCE [LARGE SCALE GENOMIC DNA]</scope>
    <source>
        <strain evidence="2 3">DSM 45612</strain>
    </source>
</reference>
<dbReference type="AlphaFoldDB" id="A0A4Q8B5E3"/>
<dbReference type="EMBL" id="SHLD01000001">
    <property type="protein sequence ID" value="RZU72009.1"/>
    <property type="molecule type" value="Genomic_DNA"/>
</dbReference>
<evidence type="ECO:0000313" key="3">
    <source>
        <dbReference type="Proteomes" id="UP000294114"/>
    </source>
</evidence>
<name>A0A4Q8B5E3_9ACTN</name>
<protein>
    <submittedName>
        <fullName evidence="2">Uncharacterized protein</fullName>
    </submittedName>
</protein>
<gene>
    <name evidence="2" type="ORF">EV384_0348</name>
</gene>
<accession>A0A4Q8B5E3</accession>
<keyword evidence="3" id="KW-1185">Reference proteome</keyword>
<feature type="region of interest" description="Disordered" evidence="1">
    <location>
        <begin position="1"/>
        <end position="44"/>
    </location>
</feature>
<comment type="caution">
    <text evidence="2">The sequence shown here is derived from an EMBL/GenBank/DDBJ whole genome shotgun (WGS) entry which is preliminary data.</text>
</comment>
<proteinExistence type="predicted"/>